<comment type="caution">
    <text evidence="3">The sequence shown here is derived from an EMBL/GenBank/DDBJ whole genome shotgun (WGS) entry which is preliminary data.</text>
</comment>
<gene>
    <name evidence="3" type="ORF">S01H1_79703</name>
</gene>
<evidence type="ECO:0000256" key="1">
    <source>
        <dbReference type="ARBA" id="ARBA00007261"/>
    </source>
</evidence>
<name>X0Z2A7_9ZZZZ</name>
<dbReference type="PANTHER" id="PTHR11851">
    <property type="entry name" value="METALLOPROTEASE"/>
    <property type="match status" value="1"/>
</dbReference>
<feature type="non-terminal residue" evidence="3">
    <location>
        <position position="122"/>
    </location>
</feature>
<dbReference type="InterPro" id="IPR050361">
    <property type="entry name" value="MPP/UQCRC_Complex"/>
</dbReference>
<accession>X0Z2A7</accession>
<sequence>MNLKPQIKTLKNGLRLVTLDLPQMQSVTALLMIKVGSRYEQDKLAGISHFLEHLPAKGTKKYPTAQDLAITIDSVGAEHNAFTSKEYTGFYVKSASNHLELGLDILSQLVFHPLLPAQEIEK</sequence>
<dbReference type="InterPro" id="IPR011249">
    <property type="entry name" value="Metalloenz_LuxS/M16"/>
</dbReference>
<organism evidence="3">
    <name type="scientific">marine sediment metagenome</name>
    <dbReference type="NCBI Taxonomy" id="412755"/>
    <lineage>
        <taxon>unclassified sequences</taxon>
        <taxon>metagenomes</taxon>
        <taxon>ecological metagenomes</taxon>
    </lineage>
</organism>
<feature type="domain" description="Peptidase M16 N-terminal" evidence="2">
    <location>
        <begin position="17"/>
        <end position="122"/>
    </location>
</feature>
<evidence type="ECO:0000259" key="2">
    <source>
        <dbReference type="Pfam" id="PF00675"/>
    </source>
</evidence>
<dbReference type="Gene3D" id="3.30.830.10">
    <property type="entry name" value="Metalloenzyme, LuxS/M16 peptidase-like"/>
    <property type="match status" value="1"/>
</dbReference>
<dbReference type="Pfam" id="PF00675">
    <property type="entry name" value="Peptidase_M16"/>
    <property type="match status" value="1"/>
</dbReference>
<dbReference type="AlphaFoldDB" id="X0Z2A7"/>
<dbReference type="SUPFAM" id="SSF63411">
    <property type="entry name" value="LuxS/MPP-like metallohydrolase"/>
    <property type="match status" value="1"/>
</dbReference>
<dbReference type="GO" id="GO:0046872">
    <property type="term" value="F:metal ion binding"/>
    <property type="evidence" value="ECO:0007669"/>
    <property type="project" value="InterPro"/>
</dbReference>
<dbReference type="InterPro" id="IPR011765">
    <property type="entry name" value="Pept_M16_N"/>
</dbReference>
<protein>
    <recommendedName>
        <fullName evidence="2">Peptidase M16 N-terminal domain-containing protein</fullName>
    </recommendedName>
</protein>
<dbReference type="PANTHER" id="PTHR11851:SF49">
    <property type="entry name" value="MITOCHONDRIAL-PROCESSING PEPTIDASE SUBUNIT ALPHA"/>
    <property type="match status" value="1"/>
</dbReference>
<proteinExistence type="inferred from homology"/>
<reference evidence="3" key="1">
    <citation type="journal article" date="2014" name="Front. Microbiol.">
        <title>High frequency of phylogenetically diverse reductive dehalogenase-homologous genes in deep subseafloor sedimentary metagenomes.</title>
        <authorList>
            <person name="Kawai M."/>
            <person name="Futagami T."/>
            <person name="Toyoda A."/>
            <person name="Takaki Y."/>
            <person name="Nishi S."/>
            <person name="Hori S."/>
            <person name="Arai W."/>
            <person name="Tsubouchi T."/>
            <person name="Morono Y."/>
            <person name="Uchiyama I."/>
            <person name="Ito T."/>
            <person name="Fujiyama A."/>
            <person name="Inagaki F."/>
            <person name="Takami H."/>
        </authorList>
    </citation>
    <scope>NUCLEOTIDE SEQUENCE</scope>
    <source>
        <strain evidence="3">Expedition CK06-06</strain>
    </source>
</reference>
<dbReference type="EMBL" id="BARS01053757">
    <property type="protein sequence ID" value="GAG42761.1"/>
    <property type="molecule type" value="Genomic_DNA"/>
</dbReference>
<comment type="similarity">
    <text evidence="1">Belongs to the peptidase M16 family.</text>
</comment>
<evidence type="ECO:0000313" key="3">
    <source>
        <dbReference type="EMBL" id="GAG42761.1"/>
    </source>
</evidence>